<gene>
    <name evidence="2" type="ORF">C7389_10948</name>
</gene>
<dbReference type="OrthoDB" id="9155375at2"/>
<accession>A0A4R6DYD5</accession>
<feature type="signal peptide" evidence="1">
    <location>
        <begin position="1"/>
        <end position="29"/>
    </location>
</feature>
<dbReference type="InterPro" id="IPR045500">
    <property type="entry name" value="DUF6491"/>
</dbReference>
<keyword evidence="1" id="KW-0732">Signal</keyword>
<dbReference type="EMBL" id="SNVV01000009">
    <property type="protein sequence ID" value="TDN50357.1"/>
    <property type="molecule type" value="Genomic_DNA"/>
</dbReference>
<evidence type="ECO:0000313" key="2">
    <source>
        <dbReference type="EMBL" id="TDN50357.1"/>
    </source>
</evidence>
<dbReference type="AlphaFoldDB" id="A0A4R6DYD5"/>
<dbReference type="RefSeq" id="WP_133591545.1">
    <property type="nucleotide sequence ID" value="NZ_SNVV01000009.1"/>
</dbReference>
<organism evidence="2 3">
    <name type="scientific">Azoarcus indigens</name>
    <dbReference type="NCBI Taxonomy" id="29545"/>
    <lineage>
        <taxon>Bacteria</taxon>
        <taxon>Pseudomonadati</taxon>
        <taxon>Pseudomonadota</taxon>
        <taxon>Betaproteobacteria</taxon>
        <taxon>Rhodocyclales</taxon>
        <taxon>Zoogloeaceae</taxon>
        <taxon>Azoarcus</taxon>
    </lineage>
</organism>
<dbReference type="Pfam" id="PF20101">
    <property type="entry name" value="DUF6491"/>
    <property type="match status" value="1"/>
</dbReference>
<keyword evidence="3" id="KW-1185">Reference proteome</keyword>
<dbReference type="Proteomes" id="UP000295129">
    <property type="component" value="Unassembled WGS sequence"/>
</dbReference>
<reference evidence="2 3" key="1">
    <citation type="submission" date="2019-03" db="EMBL/GenBank/DDBJ databases">
        <title>Genomic Encyclopedia of Type Strains, Phase IV (KMG-IV): sequencing the most valuable type-strain genomes for metagenomic binning, comparative biology and taxonomic classification.</title>
        <authorList>
            <person name="Goeker M."/>
        </authorList>
    </citation>
    <scope>NUCLEOTIDE SEQUENCE [LARGE SCALE GENOMIC DNA]</scope>
    <source>
        <strain evidence="2 3">DSM 12121</strain>
    </source>
</reference>
<comment type="caution">
    <text evidence="2">The sequence shown here is derived from an EMBL/GenBank/DDBJ whole genome shotgun (WGS) entry which is preliminary data.</text>
</comment>
<evidence type="ECO:0000313" key="3">
    <source>
        <dbReference type="Proteomes" id="UP000295129"/>
    </source>
</evidence>
<proteinExistence type="predicted"/>
<protein>
    <recommendedName>
        <fullName evidence="4">Beta-barrel assembly machine subunit BamE</fullName>
    </recommendedName>
</protein>
<dbReference type="PROSITE" id="PS51257">
    <property type="entry name" value="PROKAR_LIPOPROTEIN"/>
    <property type="match status" value="1"/>
</dbReference>
<feature type="chain" id="PRO_5020528583" description="Beta-barrel assembly machine subunit BamE" evidence="1">
    <location>
        <begin position="30"/>
        <end position="143"/>
    </location>
</feature>
<name>A0A4R6DYD5_9RHOO</name>
<evidence type="ECO:0000256" key="1">
    <source>
        <dbReference type="SAM" id="SignalP"/>
    </source>
</evidence>
<sequence length="143" mass="15729">MTQKPHPTASGRLPVLALLAASTLLGACAGMGEDIAPEPLDQRLLKLGYRQGEAVNTVPGFGLSGWNYVDEYHIQVEDGPGREYLLSFAISCRELAYVERIGYTTTAGIFGRMERIRAHSTGMPVDCPVSQIHKLERVERSRK</sequence>
<evidence type="ECO:0008006" key="4">
    <source>
        <dbReference type="Google" id="ProtNLM"/>
    </source>
</evidence>